<feature type="binding site" evidence="9">
    <location>
        <position position="123"/>
    </location>
    <ligand>
        <name>Zn(2+)</name>
        <dbReference type="ChEBI" id="CHEBI:29105"/>
        <note>catalytic</note>
    </ligand>
</feature>
<protein>
    <recommendedName>
        <fullName evidence="9">Endoribonuclease YbeY</fullName>
        <ecNumber evidence="9">3.1.-.-</ecNumber>
    </recommendedName>
</protein>
<reference evidence="10 11" key="1">
    <citation type="submission" date="2019-03" db="EMBL/GenBank/DDBJ databases">
        <title>Genomic Encyclopedia of Type Strains, Phase IV (KMG-IV): sequencing the most valuable type-strain genomes for metagenomic binning, comparative biology and taxonomic classification.</title>
        <authorList>
            <person name="Goeker M."/>
        </authorList>
    </citation>
    <scope>NUCLEOTIDE SEQUENCE [LARGE SCALE GENOMIC DNA]</scope>
    <source>
        <strain evidence="10 11">DSM 20467</strain>
    </source>
</reference>
<dbReference type="AlphaFoldDB" id="A0A4R3K1I3"/>
<evidence type="ECO:0000256" key="1">
    <source>
        <dbReference type="ARBA" id="ARBA00010875"/>
    </source>
</evidence>
<dbReference type="InterPro" id="IPR020549">
    <property type="entry name" value="YbeY_CS"/>
</dbReference>
<keyword evidence="5 9" id="KW-0479">Metal-binding</keyword>
<evidence type="ECO:0000256" key="4">
    <source>
        <dbReference type="ARBA" id="ARBA00022722"/>
    </source>
</evidence>
<dbReference type="GO" id="GO:0004521">
    <property type="term" value="F:RNA endonuclease activity"/>
    <property type="evidence" value="ECO:0007669"/>
    <property type="project" value="UniProtKB-UniRule"/>
</dbReference>
<comment type="function">
    <text evidence="9">Single strand-specific metallo-endoribonuclease involved in late-stage 70S ribosome quality control and in maturation of the 3' terminus of the 16S rRNA.</text>
</comment>
<dbReference type="OrthoDB" id="9807740at2"/>
<evidence type="ECO:0000256" key="2">
    <source>
        <dbReference type="ARBA" id="ARBA00022517"/>
    </source>
</evidence>
<dbReference type="EMBL" id="SMAA01000031">
    <property type="protein sequence ID" value="TCS75443.1"/>
    <property type="molecule type" value="Genomic_DNA"/>
</dbReference>
<keyword evidence="3 9" id="KW-0698">rRNA processing</keyword>
<keyword evidence="9" id="KW-0963">Cytoplasm</keyword>
<dbReference type="GO" id="GO:0004222">
    <property type="term" value="F:metalloendopeptidase activity"/>
    <property type="evidence" value="ECO:0007669"/>
    <property type="project" value="InterPro"/>
</dbReference>
<evidence type="ECO:0000256" key="6">
    <source>
        <dbReference type="ARBA" id="ARBA00022759"/>
    </source>
</evidence>
<evidence type="ECO:0000256" key="3">
    <source>
        <dbReference type="ARBA" id="ARBA00022552"/>
    </source>
</evidence>
<feature type="binding site" evidence="9">
    <location>
        <position position="119"/>
    </location>
    <ligand>
        <name>Zn(2+)</name>
        <dbReference type="ChEBI" id="CHEBI:29105"/>
        <note>catalytic</note>
    </ligand>
</feature>
<evidence type="ECO:0000256" key="8">
    <source>
        <dbReference type="ARBA" id="ARBA00022833"/>
    </source>
</evidence>
<keyword evidence="2 9" id="KW-0690">Ribosome biogenesis</keyword>
<feature type="binding site" evidence="9">
    <location>
        <position position="129"/>
    </location>
    <ligand>
        <name>Zn(2+)</name>
        <dbReference type="ChEBI" id="CHEBI:29105"/>
        <note>catalytic</note>
    </ligand>
</feature>
<evidence type="ECO:0000313" key="11">
    <source>
        <dbReference type="Proteomes" id="UP000295188"/>
    </source>
</evidence>
<dbReference type="GO" id="GO:0008270">
    <property type="term" value="F:zinc ion binding"/>
    <property type="evidence" value="ECO:0007669"/>
    <property type="project" value="UniProtKB-UniRule"/>
</dbReference>
<dbReference type="GO" id="GO:0006364">
    <property type="term" value="P:rRNA processing"/>
    <property type="evidence" value="ECO:0007669"/>
    <property type="project" value="UniProtKB-UniRule"/>
</dbReference>
<keyword evidence="8 9" id="KW-0862">Zinc</keyword>
<evidence type="ECO:0000256" key="5">
    <source>
        <dbReference type="ARBA" id="ARBA00022723"/>
    </source>
</evidence>
<dbReference type="Gene3D" id="3.40.390.30">
    <property type="entry name" value="Metalloproteases ('zincins'), catalytic domain"/>
    <property type="match status" value="1"/>
</dbReference>
<evidence type="ECO:0000256" key="7">
    <source>
        <dbReference type="ARBA" id="ARBA00022801"/>
    </source>
</evidence>
<keyword evidence="4 9" id="KW-0540">Nuclease</keyword>
<evidence type="ECO:0000313" key="10">
    <source>
        <dbReference type="EMBL" id="TCS75443.1"/>
    </source>
</evidence>
<dbReference type="SUPFAM" id="SSF55486">
    <property type="entry name" value="Metalloproteases ('zincins'), catalytic domain"/>
    <property type="match status" value="1"/>
</dbReference>
<dbReference type="InterPro" id="IPR002036">
    <property type="entry name" value="YbeY"/>
</dbReference>
<dbReference type="PROSITE" id="PS01306">
    <property type="entry name" value="UPF0054"/>
    <property type="match status" value="1"/>
</dbReference>
<dbReference type="EC" id="3.1.-.-" evidence="9"/>
<sequence length="153" mass="17257">MQVLIDKDPESIAVDKSFVDTIELAANKMADLYDLKDSEVSITLTNNEKIHELNKQYRNIDRPTDVLSFALNEGDEPAIKGGAPVNVLGDIVISLEKAVEQSEEYGHSAKREVAFLTVHGMLHLLGYDHMQEEDRLEMRKEEDFVMGKLGILR</sequence>
<keyword evidence="11" id="KW-1185">Reference proteome</keyword>
<dbReference type="GO" id="GO:0005737">
    <property type="term" value="C:cytoplasm"/>
    <property type="evidence" value="ECO:0007669"/>
    <property type="project" value="UniProtKB-SubCell"/>
</dbReference>
<dbReference type="RefSeq" id="WP_132551666.1">
    <property type="nucleotide sequence ID" value="NZ_SMAA01000031.1"/>
</dbReference>
<comment type="similarity">
    <text evidence="1 9">Belongs to the endoribonuclease YbeY family.</text>
</comment>
<dbReference type="Proteomes" id="UP000295188">
    <property type="component" value="Unassembled WGS sequence"/>
</dbReference>
<dbReference type="HAMAP" id="MF_00009">
    <property type="entry name" value="Endoribonucl_YbeY"/>
    <property type="match status" value="1"/>
</dbReference>
<evidence type="ECO:0000256" key="9">
    <source>
        <dbReference type="HAMAP-Rule" id="MF_00009"/>
    </source>
</evidence>
<dbReference type="PANTHER" id="PTHR46986:SF1">
    <property type="entry name" value="ENDORIBONUCLEASE YBEY, CHLOROPLASTIC"/>
    <property type="match status" value="1"/>
</dbReference>
<organism evidence="10 11">
    <name type="scientific">Pectinatus cerevisiiphilus</name>
    <dbReference type="NCBI Taxonomy" id="86956"/>
    <lineage>
        <taxon>Bacteria</taxon>
        <taxon>Bacillati</taxon>
        <taxon>Bacillota</taxon>
        <taxon>Negativicutes</taxon>
        <taxon>Selenomonadales</taxon>
        <taxon>Selenomonadaceae</taxon>
        <taxon>Pectinatus</taxon>
    </lineage>
</organism>
<dbReference type="NCBIfam" id="TIGR00043">
    <property type="entry name" value="rRNA maturation RNase YbeY"/>
    <property type="match status" value="1"/>
</dbReference>
<keyword evidence="6 9" id="KW-0255">Endonuclease</keyword>
<comment type="caution">
    <text evidence="10">The sequence shown here is derived from an EMBL/GenBank/DDBJ whole genome shotgun (WGS) entry which is preliminary data.</text>
</comment>
<accession>A0A4R3K1I3</accession>
<gene>
    <name evidence="9" type="primary">ybeY</name>
    <name evidence="10" type="ORF">EDC37_1314</name>
</gene>
<keyword evidence="7 9" id="KW-0378">Hydrolase</keyword>
<dbReference type="PANTHER" id="PTHR46986">
    <property type="entry name" value="ENDORIBONUCLEASE YBEY, CHLOROPLASTIC"/>
    <property type="match status" value="1"/>
</dbReference>
<dbReference type="Pfam" id="PF02130">
    <property type="entry name" value="YbeY"/>
    <property type="match status" value="1"/>
</dbReference>
<comment type="subcellular location">
    <subcellularLocation>
        <location evidence="9">Cytoplasm</location>
    </subcellularLocation>
</comment>
<proteinExistence type="inferred from homology"/>
<name>A0A4R3K1I3_9FIRM</name>
<comment type="cofactor">
    <cofactor evidence="9">
        <name>Zn(2+)</name>
        <dbReference type="ChEBI" id="CHEBI:29105"/>
    </cofactor>
    <text evidence="9">Binds 1 zinc ion.</text>
</comment>
<dbReference type="InterPro" id="IPR023091">
    <property type="entry name" value="MetalPrtase_cat_dom_sf_prd"/>
</dbReference>